<protein>
    <recommendedName>
        <fullName evidence="5">ABC transporter domain-containing protein</fullName>
    </recommendedName>
</protein>
<dbReference type="Pfam" id="PF00005">
    <property type="entry name" value="ABC_tran"/>
    <property type="match status" value="1"/>
</dbReference>
<dbReference type="GO" id="GO:0016887">
    <property type="term" value="F:ATP hydrolysis activity"/>
    <property type="evidence" value="ECO:0007669"/>
    <property type="project" value="InterPro"/>
</dbReference>
<organism evidence="4">
    <name type="scientific">marine sediment metagenome</name>
    <dbReference type="NCBI Taxonomy" id="412755"/>
    <lineage>
        <taxon>unclassified sequences</taxon>
        <taxon>metagenomes</taxon>
        <taxon>ecological metagenomes</taxon>
    </lineage>
</organism>
<keyword evidence="1" id="KW-0813">Transport</keyword>
<dbReference type="InterPro" id="IPR008995">
    <property type="entry name" value="Mo/tungstate-bd_C_term_dom"/>
</dbReference>
<feature type="domain" description="ABC transporter" evidence="2">
    <location>
        <begin position="1"/>
        <end position="27"/>
    </location>
</feature>
<accession>A0A0F9B591</accession>
<dbReference type="EMBL" id="LAZR01053885">
    <property type="protein sequence ID" value="KKK79751.1"/>
    <property type="molecule type" value="Genomic_DNA"/>
</dbReference>
<dbReference type="PANTHER" id="PTHR42781:SF4">
    <property type="entry name" value="SPERMIDINE_PUTRESCINE IMPORT ATP-BINDING PROTEIN POTA"/>
    <property type="match status" value="1"/>
</dbReference>
<evidence type="ECO:0000259" key="2">
    <source>
        <dbReference type="Pfam" id="PF00005"/>
    </source>
</evidence>
<dbReference type="Pfam" id="PF08402">
    <property type="entry name" value="TOBE_2"/>
    <property type="match status" value="1"/>
</dbReference>
<sequence>SGGERQRVALARALICQPKVLLLDEPLGALDKKLREEMQIELRQLQRTVGVTFVFVTHDQEEALTMADRIAVMMDGKIVQVDTPSALYETPACIEVAEFIGNINLLPGTVEDAGENVVINTGAAGRLSVPVRRCRVNPGENVSLAVRPEKLQITGEAPGSGYNGLRGKLIAESYAGDRSYYFLDVAGLPRRLTVASLNEHLSANRSMVDGGEAVWAVWPIESGLLLTS</sequence>
<dbReference type="Gene3D" id="2.40.50.100">
    <property type="match status" value="1"/>
</dbReference>
<dbReference type="GO" id="GO:0022857">
    <property type="term" value="F:transmembrane transporter activity"/>
    <property type="evidence" value="ECO:0007669"/>
    <property type="project" value="InterPro"/>
</dbReference>
<gene>
    <name evidence="4" type="ORF">LCGC14_2830350</name>
</gene>
<evidence type="ECO:0000256" key="1">
    <source>
        <dbReference type="ARBA" id="ARBA00022448"/>
    </source>
</evidence>
<dbReference type="AlphaFoldDB" id="A0A0F9B591"/>
<dbReference type="PANTHER" id="PTHR42781">
    <property type="entry name" value="SPERMIDINE/PUTRESCINE IMPORT ATP-BINDING PROTEIN POTA"/>
    <property type="match status" value="1"/>
</dbReference>
<dbReference type="InterPro" id="IPR003439">
    <property type="entry name" value="ABC_transporter-like_ATP-bd"/>
</dbReference>
<evidence type="ECO:0000259" key="3">
    <source>
        <dbReference type="Pfam" id="PF08402"/>
    </source>
</evidence>
<dbReference type="SUPFAM" id="SSF50331">
    <property type="entry name" value="MOP-like"/>
    <property type="match status" value="1"/>
</dbReference>
<dbReference type="InterPro" id="IPR027417">
    <property type="entry name" value="P-loop_NTPase"/>
</dbReference>
<dbReference type="Gene3D" id="3.40.50.300">
    <property type="entry name" value="P-loop containing nucleotide triphosphate hydrolases"/>
    <property type="match status" value="1"/>
</dbReference>
<evidence type="ECO:0008006" key="5">
    <source>
        <dbReference type="Google" id="ProtNLM"/>
    </source>
</evidence>
<name>A0A0F9B591_9ZZZZ</name>
<feature type="non-terminal residue" evidence="4">
    <location>
        <position position="1"/>
    </location>
</feature>
<comment type="caution">
    <text evidence="4">The sequence shown here is derived from an EMBL/GenBank/DDBJ whole genome shotgun (WGS) entry which is preliminary data.</text>
</comment>
<dbReference type="InterPro" id="IPR013611">
    <property type="entry name" value="Transp-assoc_OB_typ2"/>
</dbReference>
<evidence type="ECO:0000313" key="4">
    <source>
        <dbReference type="EMBL" id="KKK79751.1"/>
    </source>
</evidence>
<proteinExistence type="predicted"/>
<dbReference type="InterPro" id="IPR050093">
    <property type="entry name" value="ABC_SmlMolc_Importer"/>
</dbReference>
<dbReference type="GO" id="GO:0005524">
    <property type="term" value="F:ATP binding"/>
    <property type="evidence" value="ECO:0007669"/>
    <property type="project" value="InterPro"/>
</dbReference>
<reference evidence="4" key="1">
    <citation type="journal article" date="2015" name="Nature">
        <title>Complex archaea that bridge the gap between prokaryotes and eukaryotes.</title>
        <authorList>
            <person name="Spang A."/>
            <person name="Saw J.H."/>
            <person name="Jorgensen S.L."/>
            <person name="Zaremba-Niedzwiedzka K."/>
            <person name="Martijn J."/>
            <person name="Lind A.E."/>
            <person name="van Eijk R."/>
            <person name="Schleper C."/>
            <person name="Guy L."/>
            <person name="Ettema T.J."/>
        </authorList>
    </citation>
    <scope>NUCLEOTIDE SEQUENCE</scope>
</reference>
<feature type="domain" description="Transport-associated OB type 2" evidence="3">
    <location>
        <begin position="144"/>
        <end position="226"/>
    </location>
</feature>
<dbReference type="SUPFAM" id="SSF52540">
    <property type="entry name" value="P-loop containing nucleoside triphosphate hydrolases"/>
    <property type="match status" value="1"/>
</dbReference>
<dbReference type="GO" id="GO:0043190">
    <property type="term" value="C:ATP-binding cassette (ABC) transporter complex"/>
    <property type="evidence" value="ECO:0007669"/>
    <property type="project" value="InterPro"/>
</dbReference>